<gene>
    <name evidence="1" type="ORF">BLSS_0420</name>
</gene>
<dbReference type="RefSeq" id="WP_032682989.1">
    <property type="nucleotide sequence ID" value="NZ_JGZA01000001.1"/>
</dbReference>
<organism evidence="1 2">
    <name type="scientific">Bifidobacterium longum subsp. suis</name>
    <dbReference type="NCBI Taxonomy" id="1695"/>
    <lineage>
        <taxon>Bacteria</taxon>
        <taxon>Bacillati</taxon>
        <taxon>Actinomycetota</taxon>
        <taxon>Actinomycetes</taxon>
        <taxon>Bifidobacteriales</taxon>
        <taxon>Bifidobacteriaceae</taxon>
        <taxon>Bifidobacterium</taxon>
    </lineage>
</organism>
<dbReference type="EMBL" id="JGZA01000001">
    <property type="protein sequence ID" value="KFI73728.1"/>
    <property type="molecule type" value="Genomic_DNA"/>
</dbReference>
<sequence length="266" mass="30109">MSTATTTTAENAGLPAMLDTKDVAEMFKRCNLAVYAEARRIYYREVNLNPCKKYPKQVLQRIEWWFWDWFAYDCAVSGIGLTGNESEDLRIELQHGPGAGISPFLALAEFMYDKDERIGTREIRDFRELDDTNFASMFWIRDASAVKGRLTVEDIIHGGVYEVADVHAASQYDGAHGGMIVNRIAHVRGVWRSCSIPIYEARRPDDPQIGDSLARSFRETGYKLDFAGLVRFFYGRAKDTGLDWEDVEAARQAGTLDALIKKASNR</sequence>
<comment type="caution">
    <text evidence="1">The sequence shown here is derived from an EMBL/GenBank/DDBJ whole genome shotgun (WGS) entry which is preliminary data.</text>
</comment>
<reference evidence="1 2" key="1">
    <citation type="submission" date="2014-03" db="EMBL/GenBank/DDBJ databases">
        <title>Genomics of Bifidobacteria.</title>
        <authorList>
            <person name="Ventura M."/>
            <person name="Milani C."/>
            <person name="Lugli G.A."/>
        </authorList>
    </citation>
    <scope>NUCLEOTIDE SEQUENCE [LARGE SCALE GENOMIC DNA]</scope>
    <source>
        <strain evidence="1 2">LMG 21814</strain>
    </source>
</reference>
<dbReference type="AlphaFoldDB" id="A0A087BRS8"/>
<accession>A0A087BRS8</accession>
<protein>
    <submittedName>
        <fullName evidence="1">Uncharacterized protein</fullName>
    </submittedName>
</protein>
<evidence type="ECO:0000313" key="1">
    <source>
        <dbReference type="EMBL" id="KFI73728.1"/>
    </source>
</evidence>
<evidence type="ECO:0000313" key="2">
    <source>
        <dbReference type="Proteomes" id="UP000029024"/>
    </source>
</evidence>
<name>A0A087BRS8_BIFLN</name>
<dbReference type="Proteomes" id="UP000029024">
    <property type="component" value="Unassembled WGS sequence"/>
</dbReference>
<proteinExistence type="predicted"/>